<evidence type="ECO:0000256" key="1">
    <source>
        <dbReference type="SAM" id="MobiDB-lite"/>
    </source>
</evidence>
<organism evidence="2">
    <name type="scientific">Lepeophtheirus salmonis</name>
    <name type="common">Salmon louse</name>
    <name type="synonym">Caligus salmonis</name>
    <dbReference type="NCBI Taxonomy" id="72036"/>
    <lineage>
        <taxon>Eukaryota</taxon>
        <taxon>Metazoa</taxon>
        <taxon>Ecdysozoa</taxon>
        <taxon>Arthropoda</taxon>
        <taxon>Crustacea</taxon>
        <taxon>Multicrustacea</taxon>
        <taxon>Hexanauplia</taxon>
        <taxon>Copepoda</taxon>
        <taxon>Siphonostomatoida</taxon>
        <taxon>Caligidae</taxon>
        <taxon>Lepeophtheirus</taxon>
    </lineage>
</organism>
<accession>A0A0K2UYQ7</accession>
<feature type="region of interest" description="Disordered" evidence="1">
    <location>
        <begin position="1"/>
        <end position="21"/>
    </location>
</feature>
<reference evidence="2" key="1">
    <citation type="submission" date="2014-05" db="EMBL/GenBank/DDBJ databases">
        <authorList>
            <person name="Chronopoulou M."/>
        </authorList>
    </citation>
    <scope>NUCLEOTIDE SEQUENCE</scope>
    <source>
        <tissue evidence="2">Whole organism</tissue>
    </source>
</reference>
<name>A0A0K2UYQ7_LEPSM</name>
<sequence>MCLHHLVPWSPSPPLPPKKSQNSIHQVFLSQPQSLFEAPYFEWTISHPGERILECLTCFSNIYILQGMGF</sequence>
<protein>
    <submittedName>
        <fullName evidence="2">Uncharacterized protein</fullName>
    </submittedName>
</protein>
<dbReference type="EMBL" id="HACA01026038">
    <property type="protein sequence ID" value="CDW43399.1"/>
    <property type="molecule type" value="Transcribed_RNA"/>
</dbReference>
<dbReference type="AlphaFoldDB" id="A0A0K2UYQ7"/>
<evidence type="ECO:0000313" key="2">
    <source>
        <dbReference type="EMBL" id="CDW43399.1"/>
    </source>
</evidence>
<proteinExistence type="predicted"/>